<dbReference type="InterPro" id="IPR035068">
    <property type="entry name" value="TldD/PmbA_N"/>
</dbReference>
<evidence type="ECO:0000259" key="5">
    <source>
        <dbReference type="Pfam" id="PF19290"/>
    </source>
</evidence>
<dbReference type="InterPro" id="IPR047657">
    <property type="entry name" value="PmbA"/>
</dbReference>
<protein>
    <submittedName>
        <fullName evidence="6">TldD/PmbA family protein</fullName>
    </submittedName>
</protein>
<dbReference type="InterPro" id="IPR002510">
    <property type="entry name" value="Metalloprtase-TldD/E_N"/>
</dbReference>
<dbReference type="SUPFAM" id="SSF111283">
    <property type="entry name" value="Putative modulator of DNA gyrase, PmbA/TldD"/>
    <property type="match status" value="1"/>
</dbReference>
<feature type="domain" description="Metalloprotease TldD/E N-terminal" evidence="3">
    <location>
        <begin position="35"/>
        <end position="90"/>
    </location>
</feature>
<dbReference type="PANTHER" id="PTHR43421:SF1">
    <property type="entry name" value="METALLOPROTEASE PMBA"/>
    <property type="match status" value="1"/>
</dbReference>
<feature type="region of interest" description="Disordered" evidence="2">
    <location>
        <begin position="196"/>
        <end position="216"/>
    </location>
</feature>
<dbReference type="InterPro" id="IPR045569">
    <property type="entry name" value="Metalloprtase-TldD/E_C"/>
</dbReference>
<organism evidence="6 7">
    <name type="scientific">Sphingomonas kyungheensis</name>
    <dbReference type="NCBI Taxonomy" id="1069987"/>
    <lineage>
        <taxon>Bacteria</taxon>
        <taxon>Pseudomonadati</taxon>
        <taxon>Pseudomonadota</taxon>
        <taxon>Alphaproteobacteria</taxon>
        <taxon>Sphingomonadales</taxon>
        <taxon>Sphingomonadaceae</taxon>
        <taxon>Sphingomonas</taxon>
    </lineage>
</organism>
<sequence length="449" mass="46099">MLTPDQARDRAADIVARAVTAGADAADAVFAADAALELSVRLGTLEDVGRSESEELGLRVFVGQRSASVSTSDLSADAVAALVERAVAMAREAPEDRWAGLAPQERLMHGAPPLLDLDDGGTLSPADLREAALAAEDAARAVPGVTNSEGGGASSSRSVWALATSHGFAGAYAATGYSLSASVLAGDAASGMERDYAHHSARRHAHLDSPEEIGRRAGERAVARRNPGRVASGAMTVVFDPRVGSSLLGHLTAAISGQSIARKTSFLLDALGTQVFDSGVSIHDDPHRPHGLRSRPFDGEGLPVSPVALIAEGMLETWLLDSGSARQLGLEPTGHAARGVGGGPGVSPSNLYMAAGHVPVETLIVDIADGVYVTELIGQGVNGVTGDYSRGAAGFRIVGGQIAGPVAEFTVAGNLKDMFRALTPANDLVFRHGYNVPTVRIDGMTVASG</sequence>
<dbReference type="InterPro" id="IPR018247">
    <property type="entry name" value="EF_Hand_1_Ca_BS"/>
</dbReference>
<dbReference type="PROSITE" id="PS00018">
    <property type="entry name" value="EF_HAND_1"/>
    <property type="match status" value="1"/>
</dbReference>
<dbReference type="Pfam" id="PF01523">
    <property type="entry name" value="PmbA_TldD_1st"/>
    <property type="match status" value="1"/>
</dbReference>
<reference evidence="6 7" key="1">
    <citation type="journal article" date="2013" name="Int. J. Syst. Evol. Microbiol.">
        <title>Sphingomonas kyungheensis sp. nov., a bacterium with ginsenoside-converting activity isolated from soil of a ginseng field.</title>
        <authorList>
            <person name="Son H.M."/>
            <person name="Yang J.E."/>
            <person name="Park Y."/>
            <person name="Han C.K."/>
            <person name="Kim S.G."/>
            <person name="Kook M."/>
            <person name="Yi T.H."/>
        </authorList>
    </citation>
    <scope>NUCLEOTIDE SEQUENCE [LARGE SCALE GENOMIC DNA]</scope>
    <source>
        <strain evidence="6 7">LMG 26582</strain>
    </source>
</reference>
<dbReference type="EMBL" id="JBBBDM010000003">
    <property type="protein sequence ID" value="MEI5687201.1"/>
    <property type="molecule type" value="Genomic_DNA"/>
</dbReference>
<evidence type="ECO:0000256" key="2">
    <source>
        <dbReference type="SAM" id="MobiDB-lite"/>
    </source>
</evidence>
<dbReference type="Proteomes" id="UP001367771">
    <property type="component" value="Unassembled WGS sequence"/>
</dbReference>
<dbReference type="PANTHER" id="PTHR43421">
    <property type="entry name" value="METALLOPROTEASE PMBA"/>
    <property type="match status" value="1"/>
</dbReference>
<dbReference type="InterPro" id="IPR045570">
    <property type="entry name" value="Metalloprtase-TldD/E_cen_dom"/>
</dbReference>
<gene>
    <name evidence="6" type="ORF">V8201_08945</name>
</gene>
<comment type="similarity">
    <text evidence="1">Belongs to the peptidase U62 family.</text>
</comment>
<comment type="caution">
    <text evidence="6">The sequence shown here is derived from an EMBL/GenBank/DDBJ whole genome shotgun (WGS) entry which is preliminary data.</text>
</comment>
<name>A0ABU8H2J9_9SPHN</name>
<dbReference type="InterPro" id="IPR036059">
    <property type="entry name" value="TldD/PmbA_sf"/>
</dbReference>
<proteinExistence type="inferred from homology"/>
<dbReference type="Gene3D" id="3.30.2290.10">
    <property type="entry name" value="PmbA/TldD superfamily"/>
    <property type="match status" value="1"/>
</dbReference>
<evidence type="ECO:0000259" key="4">
    <source>
        <dbReference type="Pfam" id="PF19289"/>
    </source>
</evidence>
<dbReference type="Pfam" id="PF19289">
    <property type="entry name" value="PmbA_TldD_3rd"/>
    <property type="match status" value="1"/>
</dbReference>
<evidence type="ECO:0000313" key="7">
    <source>
        <dbReference type="Proteomes" id="UP001367771"/>
    </source>
</evidence>
<evidence type="ECO:0000313" key="6">
    <source>
        <dbReference type="EMBL" id="MEI5687201.1"/>
    </source>
</evidence>
<feature type="domain" description="Metalloprotease TldD/E C-terminal" evidence="4">
    <location>
        <begin position="232"/>
        <end position="447"/>
    </location>
</feature>
<accession>A0ABU8H2J9</accession>
<dbReference type="RefSeq" id="WP_336545067.1">
    <property type="nucleotide sequence ID" value="NZ_JBBBDM010000003.1"/>
</dbReference>
<dbReference type="Pfam" id="PF19290">
    <property type="entry name" value="PmbA_TldD_2nd"/>
    <property type="match status" value="1"/>
</dbReference>
<feature type="domain" description="Metalloprotease TldD/E central" evidence="5">
    <location>
        <begin position="121"/>
        <end position="224"/>
    </location>
</feature>
<evidence type="ECO:0000256" key="1">
    <source>
        <dbReference type="ARBA" id="ARBA00005836"/>
    </source>
</evidence>
<feature type="compositionally biased region" description="Basic and acidic residues" evidence="2">
    <location>
        <begin position="206"/>
        <end position="216"/>
    </location>
</feature>
<keyword evidence="7" id="KW-1185">Reference proteome</keyword>
<evidence type="ECO:0000259" key="3">
    <source>
        <dbReference type="Pfam" id="PF01523"/>
    </source>
</evidence>